<dbReference type="GO" id="GO:0003700">
    <property type="term" value="F:DNA-binding transcription factor activity"/>
    <property type="evidence" value="ECO:0007669"/>
    <property type="project" value="InterPro"/>
</dbReference>
<feature type="compositionally biased region" description="Low complexity" evidence="2">
    <location>
        <begin position="112"/>
        <end position="129"/>
    </location>
</feature>
<dbReference type="AlphaFoldDB" id="A0A4E9DCX7"/>
<reference evidence="4" key="1">
    <citation type="submission" date="2019-04" db="EMBL/GenBank/DDBJ databases">
        <authorList>
            <person name="Melise S."/>
            <person name="Noan J."/>
            <person name="Okalmin O."/>
        </authorList>
    </citation>
    <scope>NUCLEOTIDE SEQUENCE</scope>
    <source>
        <strain evidence="4">FN9</strain>
    </source>
</reference>
<dbReference type="PANTHER" id="PTHR46910:SF5">
    <property type="entry name" value="ZN(II)2CYS6 TRANSCRIPTION FACTOR (EUROFUNG)"/>
    <property type="match status" value="1"/>
</dbReference>
<feature type="region of interest" description="Disordered" evidence="2">
    <location>
        <begin position="109"/>
        <end position="147"/>
    </location>
</feature>
<dbReference type="SMART" id="SM00906">
    <property type="entry name" value="Fungal_trans"/>
    <property type="match status" value="1"/>
</dbReference>
<dbReference type="Pfam" id="PF04082">
    <property type="entry name" value="Fungal_trans"/>
    <property type="match status" value="1"/>
</dbReference>
<name>A0A4E9DCX7_GIBZA</name>
<evidence type="ECO:0000256" key="2">
    <source>
        <dbReference type="SAM" id="MobiDB-lite"/>
    </source>
</evidence>
<organism evidence="4">
    <name type="scientific">Gibberella zeae</name>
    <name type="common">Wheat head blight fungus</name>
    <name type="synonym">Fusarium graminearum</name>
    <dbReference type="NCBI Taxonomy" id="5518"/>
    <lineage>
        <taxon>Eukaryota</taxon>
        <taxon>Fungi</taxon>
        <taxon>Dikarya</taxon>
        <taxon>Ascomycota</taxon>
        <taxon>Pezizomycotina</taxon>
        <taxon>Sordariomycetes</taxon>
        <taxon>Hypocreomycetidae</taxon>
        <taxon>Hypocreales</taxon>
        <taxon>Nectriaceae</taxon>
        <taxon>Fusarium</taxon>
    </lineage>
</organism>
<dbReference type="GO" id="GO:0006351">
    <property type="term" value="P:DNA-templated transcription"/>
    <property type="evidence" value="ECO:0007669"/>
    <property type="project" value="InterPro"/>
</dbReference>
<accession>A0A4E9DCX7</accession>
<keyword evidence="1" id="KW-0539">Nucleus</keyword>
<dbReference type="GO" id="GO:0008270">
    <property type="term" value="F:zinc ion binding"/>
    <property type="evidence" value="ECO:0007669"/>
    <property type="project" value="InterPro"/>
</dbReference>
<dbReference type="CDD" id="cd12148">
    <property type="entry name" value="fungal_TF_MHR"/>
    <property type="match status" value="1"/>
</dbReference>
<feature type="region of interest" description="Disordered" evidence="2">
    <location>
        <begin position="200"/>
        <end position="222"/>
    </location>
</feature>
<evidence type="ECO:0000256" key="1">
    <source>
        <dbReference type="ARBA" id="ARBA00023242"/>
    </source>
</evidence>
<dbReference type="InterPro" id="IPR007219">
    <property type="entry name" value="XnlR_reg_dom"/>
</dbReference>
<evidence type="ECO:0000313" key="4">
    <source>
        <dbReference type="EMBL" id="VIO57497.1"/>
    </source>
</evidence>
<dbReference type="InterPro" id="IPR050987">
    <property type="entry name" value="AtrR-like"/>
</dbReference>
<sequence>MSGEETILARRARLSQVPRAVRAIFRMFPGTSLRSMQSQKDPNPVAIVRLPVSLVNKPTPHNNQTVPDKTTGYHSCRYITPFLCSTDKDQREEYVASLEARLAKVEVRLDKQPTQSTPASTDPPTSTPAVSKQDTSVSPAVSSEPSVYDVAQTPVGNLYEGSSSFISQFQQASEEIKQSAAAKTPEGQQSISESFNQLHSMLHDSSSRKPPPRGPTRSMPDITPLPASVVLKIIRTIKVNPTRFFPGHAMTDIKLIEHLCQKVYFPTEPVTLGHITSVNGIMRLLLREFIITEDPLSKEHDLEALKAQVERNFHLGLETFETVTVPSFENVIAITTAVLKIQNESRPVLARTLVNAGLSHCQMLGYHREITYQKDQSGFAEHKRRLFWTLYVCDKTNSLHLGNASRMQDFEVDAQYPSIPVDVAEKPWIELFHLVIRLAKIQGLIFDKLYSVAALQAPAIERRQWIDTLVADAHQWRYDLDRLDGSQVRFIKLLELSMVHWDIMYYTTLTTLLRAPAMPGVSTDMTSQCFQTARLALESHLRAFSGYDGVKLFTKADYIDWALHNSSFTPFVVIFLHSMAASSLEDVQLLEQVVDTFRHAREIHAGAERLYQICATFARLARRMVESRNTSVGMYDQNTDSLQVAGVSQDVPLIWPEAFVQPTGQGQQATSDSDVDAFLNDDMTSILADWINGQPPATEMFVMDFGE</sequence>
<dbReference type="PANTHER" id="PTHR46910">
    <property type="entry name" value="TRANSCRIPTION FACTOR PDR1"/>
    <property type="match status" value="1"/>
</dbReference>
<gene>
    <name evidence="4" type="ORF">FUG_LOCUS251787</name>
</gene>
<evidence type="ECO:0000259" key="3">
    <source>
        <dbReference type="SMART" id="SM00906"/>
    </source>
</evidence>
<proteinExistence type="predicted"/>
<feature type="domain" description="Xylanolytic transcriptional activator regulatory" evidence="3">
    <location>
        <begin position="350"/>
        <end position="423"/>
    </location>
</feature>
<feature type="compositionally biased region" description="Low complexity" evidence="2">
    <location>
        <begin position="136"/>
        <end position="147"/>
    </location>
</feature>
<dbReference type="EMBL" id="CAAKMV010000129">
    <property type="protein sequence ID" value="VIO57497.1"/>
    <property type="molecule type" value="Genomic_DNA"/>
</dbReference>
<dbReference type="GO" id="GO:0003677">
    <property type="term" value="F:DNA binding"/>
    <property type="evidence" value="ECO:0007669"/>
    <property type="project" value="InterPro"/>
</dbReference>
<protein>
    <recommendedName>
        <fullName evidence="3">Xylanolytic transcriptional activator regulatory domain-containing protein</fullName>
    </recommendedName>
</protein>